<proteinExistence type="predicted"/>
<dbReference type="InterPro" id="IPR018972">
    <property type="entry name" value="Sas10_C_dom"/>
</dbReference>
<evidence type="ECO:0000259" key="2">
    <source>
        <dbReference type="Pfam" id="PF09368"/>
    </source>
</evidence>
<feature type="compositionally biased region" description="Basic residues" evidence="1">
    <location>
        <begin position="15"/>
        <end position="27"/>
    </location>
</feature>
<dbReference type="AlphaFoldDB" id="A0A4Z1T038"/>
<protein>
    <submittedName>
        <fullName evidence="3">Sas10 domain-containing protein</fullName>
    </submittedName>
</protein>
<evidence type="ECO:0000313" key="3">
    <source>
        <dbReference type="EMBL" id="TNJ29068.1"/>
    </source>
</evidence>
<comment type="caution">
    <text evidence="3">The sequence shown here is derived from an EMBL/GenBank/DDBJ whole genome shotgun (WGS) entry which is preliminary data.</text>
</comment>
<feature type="region of interest" description="Disordered" evidence="1">
    <location>
        <begin position="1"/>
        <end position="71"/>
    </location>
</feature>
<dbReference type="Proteomes" id="UP000315496">
    <property type="component" value="Chromosome 2"/>
</dbReference>
<dbReference type="EMBL" id="VDLU01000002">
    <property type="protein sequence ID" value="TNJ29068.1"/>
    <property type="molecule type" value="Genomic_DNA"/>
</dbReference>
<dbReference type="OrthoDB" id="10260187at2759"/>
<feature type="region of interest" description="Disordered" evidence="1">
    <location>
        <begin position="204"/>
        <end position="253"/>
    </location>
</feature>
<feature type="compositionally biased region" description="Basic and acidic residues" evidence="1">
    <location>
        <begin position="382"/>
        <end position="401"/>
    </location>
</feature>
<feature type="compositionally biased region" description="Basic and acidic residues" evidence="1">
    <location>
        <begin position="28"/>
        <end position="47"/>
    </location>
</feature>
<feature type="compositionally biased region" description="Acidic residues" evidence="1">
    <location>
        <begin position="241"/>
        <end position="253"/>
    </location>
</feature>
<gene>
    <name evidence="3" type="ORF">GMRT_14538</name>
</gene>
<feature type="region of interest" description="Disordered" evidence="1">
    <location>
        <begin position="380"/>
        <end position="423"/>
    </location>
</feature>
<keyword evidence="4" id="KW-1185">Reference proteome</keyword>
<evidence type="ECO:0000256" key="1">
    <source>
        <dbReference type="SAM" id="MobiDB-lite"/>
    </source>
</evidence>
<accession>A0A4Z1T038</accession>
<sequence length="459" mass="52033">MNEENSFSLSEEPHHAHHNRSGPRRNHHDVDRGALGWRKDDFHIQEGRKKRIHHGPSNRHDELSSSSEADRQHFLETCETEARVRGNVDGSKFDSALGALTALPKRPTGIAMEADDAEADLPLFEELLTDVHSTLSGLVEEVPGYESHCFKQLMRTAGTLILCSTFALAHRGTGGSKDHPVFDQIERLMQDFQNHKQAFIDELEADENTGNEEGEEDEKLESEKSVKNDLSGSYDTKEGEEKEEVGDDEDEFFFSDDSACDLDEIGGDKAFSEPLRKTVLQRIEETLPARMAPTSGDADLTAYEKRVERMAAQHKARLMEREEKASLPRSNRKEELTSTLAADLVRQIQDYKDSTKEFRRAKAKGKREYEALYYDPSVDRLQSPDEKRPITRAMEKGDAGLRRSKPKHRSMGRTSLRQRYTRAKVLNEKSAVQTQEYSGTYTGEAKGIRTNVIHSRKLS</sequence>
<feature type="compositionally biased region" description="Basic residues" evidence="1">
    <location>
        <begin position="48"/>
        <end position="57"/>
    </location>
</feature>
<name>A0A4Z1T038_GIAMU</name>
<dbReference type="Pfam" id="PF09368">
    <property type="entry name" value="Sas10"/>
    <property type="match status" value="1"/>
</dbReference>
<feature type="compositionally biased region" description="Acidic residues" evidence="1">
    <location>
        <begin position="204"/>
        <end position="220"/>
    </location>
</feature>
<feature type="compositionally biased region" description="Basic residues" evidence="1">
    <location>
        <begin position="402"/>
        <end position="411"/>
    </location>
</feature>
<dbReference type="VEuPathDB" id="GiardiaDB:GMRT_14538"/>
<organism evidence="3 4">
    <name type="scientific">Giardia muris</name>
    <dbReference type="NCBI Taxonomy" id="5742"/>
    <lineage>
        <taxon>Eukaryota</taxon>
        <taxon>Metamonada</taxon>
        <taxon>Diplomonadida</taxon>
        <taxon>Hexamitidae</taxon>
        <taxon>Giardiinae</taxon>
        <taxon>Giardia</taxon>
    </lineage>
</organism>
<feature type="domain" description="Sas10 C-terminal" evidence="2">
    <location>
        <begin position="385"/>
        <end position="458"/>
    </location>
</feature>
<evidence type="ECO:0000313" key="4">
    <source>
        <dbReference type="Proteomes" id="UP000315496"/>
    </source>
</evidence>
<feature type="compositionally biased region" description="Basic and acidic residues" evidence="1">
    <location>
        <begin position="58"/>
        <end position="71"/>
    </location>
</feature>
<reference evidence="3 4" key="1">
    <citation type="submission" date="2019-05" db="EMBL/GenBank/DDBJ databases">
        <title>The compact genome of Giardia muris reveals important steps in the evolution of intestinal protozoan parasites.</title>
        <authorList>
            <person name="Xu F."/>
            <person name="Jimenez-Gonzalez A."/>
            <person name="Einarsson E."/>
            <person name="Astvaldsson A."/>
            <person name="Peirasmaki D."/>
            <person name="Eckmann L."/>
            <person name="Andersson J.O."/>
            <person name="Svard S.G."/>
            <person name="Jerlstrom-Hultqvist J."/>
        </authorList>
    </citation>
    <scope>NUCLEOTIDE SEQUENCE [LARGE SCALE GENOMIC DNA]</scope>
    <source>
        <strain evidence="3 4">Roberts-Thomson</strain>
    </source>
</reference>